<dbReference type="GO" id="GO:0032259">
    <property type="term" value="P:methylation"/>
    <property type="evidence" value="ECO:0007669"/>
    <property type="project" value="UniProtKB-KW"/>
</dbReference>
<dbReference type="GO" id="GO:0004799">
    <property type="term" value="F:thymidylate synthase activity"/>
    <property type="evidence" value="ECO:0007669"/>
    <property type="project" value="UniProtKB-EC"/>
</dbReference>
<accession>A0A7S7YF91</accession>
<evidence type="ECO:0000259" key="6">
    <source>
        <dbReference type="Pfam" id="PF00303"/>
    </source>
</evidence>
<keyword evidence="4" id="KW-0545">Nucleotide biosynthesis</keyword>
<dbReference type="EC" id="2.1.1.45" evidence="1"/>
<sequence>MMAEGEQGYLDLVKLVLEEGEHRQDERTGCGTVSVFSPPKLVFKDVGRRFPLLTTKRVFWRGVIEELLWFLRGSTDSKELEAKGVNIWKENTTREFLDNRGLHHLPEGSIGVGYGHQWRRWGAKQGDEKAILRALEEVEADGGPNESDYPETREGWADFMDDNYEWSDRVHAAKKALKRELKELRKPGIDQIAEAIRLIREDPGSRRIIVSAWNVSDLDKMALAPCHAFFQFHVSADHKRLDLLMTQRSADIGLGLPFNIASYAALLCIIANITGKEAGHLTISIGDAHIYSNHVDAMREQVERTISADPPALHIKRTLVGVDDLLVDDFEIRGYRPQKAIKMEMAA</sequence>
<dbReference type="CDD" id="cd00351">
    <property type="entry name" value="TS_Pyrimidine_HMase"/>
    <property type="match status" value="1"/>
</dbReference>
<keyword evidence="8" id="KW-1185">Reference proteome</keyword>
<dbReference type="Gene3D" id="3.30.572.10">
    <property type="entry name" value="Thymidylate synthase/dCMP hydroxymethylase domain"/>
    <property type="match status" value="1"/>
</dbReference>
<evidence type="ECO:0000313" key="8">
    <source>
        <dbReference type="Proteomes" id="UP001162098"/>
    </source>
</evidence>
<dbReference type="PANTHER" id="PTHR11548">
    <property type="entry name" value="THYMIDYLATE SYNTHASE 1"/>
    <property type="match status" value="1"/>
</dbReference>
<evidence type="ECO:0000256" key="2">
    <source>
        <dbReference type="ARBA" id="ARBA00022603"/>
    </source>
</evidence>
<organism evidence="7 8">
    <name type="scientific">Medusavirus stheno T3</name>
    <dbReference type="NCBI Taxonomy" id="3069717"/>
    <lineage>
        <taxon>Viruses</taxon>
        <taxon>Varidnaviria</taxon>
        <taxon>Bamfordvirae</taxon>
        <taxon>Nucleocytoviricota</taxon>
        <taxon>Megaviricetes</taxon>
        <taxon>Mamonoviridae</taxon>
        <taxon>Medusavirus</taxon>
        <taxon>Medusavirus sthenus</taxon>
    </lineage>
</organism>
<dbReference type="EMBL" id="MW018138">
    <property type="protein sequence ID" value="QPB44430.1"/>
    <property type="molecule type" value="Genomic_DNA"/>
</dbReference>
<dbReference type="HAMAP" id="MF_00008">
    <property type="entry name" value="Thymidy_synth_bact"/>
    <property type="match status" value="1"/>
</dbReference>
<dbReference type="KEGG" id="vg:80543626"/>
<evidence type="ECO:0000256" key="1">
    <source>
        <dbReference type="ARBA" id="ARBA00011947"/>
    </source>
</evidence>
<protein>
    <recommendedName>
        <fullName evidence="1">thymidylate synthase</fullName>
        <ecNumber evidence="1">2.1.1.45</ecNumber>
    </recommendedName>
</protein>
<dbReference type="NCBIfam" id="TIGR03284">
    <property type="entry name" value="thym_sym"/>
    <property type="match status" value="1"/>
</dbReference>
<proteinExistence type="inferred from homology"/>
<dbReference type="InterPro" id="IPR045097">
    <property type="entry name" value="Thymidate_synth/dCMP_Mease"/>
</dbReference>
<keyword evidence="3" id="KW-0808">Transferase</keyword>
<dbReference type="GO" id="GO:0006231">
    <property type="term" value="P:dTMP biosynthetic process"/>
    <property type="evidence" value="ECO:0007669"/>
    <property type="project" value="InterPro"/>
</dbReference>
<feature type="active site" evidence="5">
    <location>
        <position position="226"/>
    </location>
</feature>
<dbReference type="PROSITE" id="PS00091">
    <property type="entry name" value="THYMIDYLATE_SYNTHASE"/>
    <property type="match status" value="1"/>
</dbReference>
<dbReference type="PANTHER" id="PTHR11548:SF2">
    <property type="entry name" value="THYMIDYLATE SYNTHASE"/>
    <property type="match status" value="1"/>
</dbReference>
<reference evidence="7 8" key="1">
    <citation type="submission" date="2020-09" db="EMBL/GenBank/DDBJ databases">
        <authorList>
            <person name="Zhang R."/>
            <person name="Garcia K."/>
            <person name="Ogata H."/>
        </authorList>
    </citation>
    <scope>NUCLEOTIDE SEQUENCE [LARGE SCALE GENOMIC DNA]</scope>
    <source>
        <strain evidence="8">stheno</strain>
    </source>
</reference>
<name>A0A7S7YF91_9VIRU</name>
<evidence type="ECO:0000256" key="4">
    <source>
        <dbReference type="ARBA" id="ARBA00022727"/>
    </source>
</evidence>
<evidence type="ECO:0000313" key="7">
    <source>
        <dbReference type="EMBL" id="QPB44430.1"/>
    </source>
</evidence>
<dbReference type="InterPro" id="IPR000398">
    <property type="entry name" value="Thymidylate_synthase"/>
</dbReference>
<evidence type="ECO:0000256" key="5">
    <source>
        <dbReference type="PROSITE-ProRule" id="PRU10016"/>
    </source>
</evidence>
<feature type="domain" description="Thymidylate synthase/dCMP hydroxymethylase" evidence="6">
    <location>
        <begin position="8"/>
        <end position="346"/>
    </location>
</feature>
<dbReference type="InterPro" id="IPR023451">
    <property type="entry name" value="Thymidate_synth/dCMP_Mease_dom"/>
</dbReference>
<dbReference type="SUPFAM" id="SSF55831">
    <property type="entry name" value="Thymidylate synthase/dCMP hydroxymethylase"/>
    <property type="match status" value="1"/>
</dbReference>
<dbReference type="Pfam" id="PF00303">
    <property type="entry name" value="Thymidylat_synt"/>
    <property type="match status" value="1"/>
</dbReference>
<dbReference type="InterPro" id="IPR036926">
    <property type="entry name" value="Thymidate_synth/dCMP_Mease_sf"/>
</dbReference>
<dbReference type="PRINTS" id="PR00108">
    <property type="entry name" value="THYMDSNTHASE"/>
</dbReference>
<evidence type="ECO:0000256" key="3">
    <source>
        <dbReference type="ARBA" id="ARBA00022679"/>
    </source>
</evidence>
<keyword evidence="2" id="KW-0489">Methyltransferase</keyword>
<dbReference type="InterPro" id="IPR020940">
    <property type="entry name" value="Thymidylate_synthase_AS"/>
</dbReference>
<dbReference type="Proteomes" id="UP001162098">
    <property type="component" value="Segment"/>
</dbReference>